<organism evidence="1 2">
    <name type="scientific">Sanguibacter inulinus</name>
    <dbReference type="NCBI Taxonomy" id="60922"/>
    <lineage>
        <taxon>Bacteria</taxon>
        <taxon>Bacillati</taxon>
        <taxon>Actinomycetota</taxon>
        <taxon>Actinomycetes</taxon>
        <taxon>Micrococcales</taxon>
        <taxon>Sanguibacteraceae</taxon>
        <taxon>Sanguibacter</taxon>
    </lineage>
</organism>
<proteinExistence type="predicted"/>
<dbReference type="AlphaFoldDB" id="A0A853EUN6"/>
<evidence type="ECO:0000313" key="2">
    <source>
        <dbReference type="Proteomes" id="UP000561011"/>
    </source>
</evidence>
<dbReference type="RefSeq" id="WP_179912440.1">
    <property type="nucleotide sequence ID" value="NZ_JACBYE010000005.1"/>
</dbReference>
<comment type="caution">
    <text evidence="1">The sequence shown here is derived from an EMBL/GenBank/DDBJ whole genome shotgun (WGS) entry which is preliminary data.</text>
</comment>
<evidence type="ECO:0000313" key="1">
    <source>
        <dbReference type="EMBL" id="NYS92618.1"/>
    </source>
</evidence>
<accession>A0A853EUN6</accession>
<dbReference type="Proteomes" id="UP000561011">
    <property type="component" value="Unassembled WGS sequence"/>
</dbReference>
<keyword evidence="2" id="KW-1185">Reference proteome</keyword>
<name>A0A853EUN6_9MICO</name>
<gene>
    <name evidence="1" type="ORF">HZZ10_03605</name>
</gene>
<dbReference type="EMBL" id="JACBYE010000005">
    <property type="protein sequence ID" value="NYS92618.1"/>
    <property type="molecule type" value="Genomic_DNA"/>
</dbReference>
<reference evidence="1 2" key="1">
    <citation type="submission" date="2020-07" db="EMBL/GenBank/DDBJ databases">
        <title>MOT database genomes.</title>
        <authorList>
            <person name="Joseph S."/>
            <person name="Aduse-Opoku J."/>
            <person name="Hashim A."/>
            <person name="Wade W."/>
            <person name="Curtis M."/>
        </authorList>
    </citation>
    <scope>NUCLEOTIDE SEQUENCE [LARGE SCALE GENOMIC DNA]</scope>
    <source>
        <strain evidence="1 2">DSM 100099</strain>
    </source>
</reference>
<sequence length="246" mass="27120">MDESIDVQEVLSLAKEKLEHPGAGVEFRLRSVVAEAGELQITFWWEHNPTIFGVKLAIPNSSRDPIWTRWDPGTIDEWVEYAVRVTVMEELLTGLTRRAPRSRSEGVTWLDLKEDPATAAFHIRDVEPGDSDTRRLQAAGFEAARPQSVREEGRLLLWRYAISTDQSGHILGAISVESGDPPAVCSFDVASGVTHEVTRALLMDAVYAVEDLGWSTVVAHHGPEWLTSWGFAADDAGVLVLDSSSS</sequence>
<protein>
    <submittedName>
        <fullName evidence="1">Uncharacterized protein</fullName>
    </submittedName>
</protein>